<dbReference type="PRINTS" id="PR00038">
    <property type="entry name" value="HTHLUXR"/>
</dbReference>
<feature type="modified residue" description="4-aspartylphosphate" evidence="5">
    <location>
        <position position="59"/>
    </location>
</feature>
<dbReference type="AlphaFoldDB" id="A0A2M9CGF8"/>
<dbReference type="Proteomes" id="UP000228758">
    <property type="component" value="Unassembled WGS sequence"/>
</dbReference>
<dbReference type="Gene3D" id="3.40.50.2300">
    <property type="match status" value="1"/>
</dbReference>
<evidence type="ECO:0000256" key="4">
    <source>
        <dbReference type="ARBA" id="ARBA00023163"/>
    </source>
</evidence>
<gene>
    <name evidence="8" type="ORF">CLV46_0502</name>
</gene>
<dbReference type="GO" id="GO:0000160">
    <property type="term" value="P:phosphorelay signal transduction system"/>
    <property type="evidence" value="ECO:0007669"/>
    <property type="project" value="InterPro"/>
</dbReference>
<evidence type="ECO:0000256" key="2">
    <source>
        <dbReference type="ARBA" id="ARBA00023015"/>
    </source>
</evidence>
<dbReference type="PROSITE" id="PS50110">
    <property type="entry name" value="RESPONSE_REGULATORY"/>
    <property type="match status" value="1"/>
</dbReference>
<reference evidence="8 9" key="1">
    <citation type="submission" date="2017-11" db="EMBL/GenBank/DDBJ databases">
        <title>Genomic Encyclopedia of Archaeal and Bacterial Type Strains, Phase II (KMG-II): From Individual Species to Whole Genera.</title>
        <authorList>
            <person name="Goeker M."/>
        </authorList>
    </citation>
    <scope>NUCLEOTIDE SEQUENCE [LARGE SCALE GENOMIC DNA]</scope>
    <source>
        <strain evidence="8 9">DSM 27393</strain>
    </source>
</reference>
<dbReference type="PROSITE" id="PS00622">
    <property type="entry name" value="HTH_LUXR_1"/>
    <property type="match status" value="1"/>
</dbReference>
<dbReference type="CDD" id="cd17535">
    <property type="entry name" value="REC_NarL-like"/>
    <property type="match status" value="1"/>
</dbReference>
<evidence type="ECO:0000256" key="5">
    <source>
        <dbReference type="PROSITE-ProRule" id="PRU00169"/>
    </source>
</evidence>
<dbReference type="PANTHER" id="PTHR43214">
    <property type="entry name" value="TWO-COMPONENT RESPONSE REGULATOR"/>
    <property type="match status" value="1"/>
</dbReference>
<evidence type="ECO:0000256" key="3">
    <source>
        <dbReference type="ARBA" id="ARBA00023125"/>
    </source>
</evidence>
<proteinExistence type="predicted"/>
<dbReference type="SMART" id="SM00448">
    <property type="entry name" value="REC"/>
    <property type="match status" value="1"/>
</dbReference>
<evidence type="ECO:0000313" key="8">
    <source>
        <dbReference type="EMBL" id="PJJ70969.1"/>
    </source>
</evidence>
<dbReference type="RefSeq" id="WP_100363332.1">
    <property type="nucleotide sequence ID" value="NZ_PGFF01000001.1"/>
</dbReference>
<name>A0A2M9CGF8_9MICO</name>
<dbReference type="PANTHER" id="PTHR43214:SF24">
    <property type="entry name" value="TRANSCRIPTIONAL REGULATORY PROTEIN NARL-RELATED"/>
    <property type="match status" value="1"/>
</dbReference>
<comment type="caution">
    <text evidence="8">The sequence shown here is derived from an EMBL/GenBank/DDBJ whole genome shotgun (WGS) entry which is preliminary data.</text>
</comment>
<evidence type="ECO:0000256" key="1">
    <source>
        <dbReference type="ARBA" id="ARBA00022553"/>
    </source>
</evidence>
<dbReference type="GO" id="GO:0003677">
    <property type="term" value="F:DNA binding"/>
    <property type="evidence" value="ECO:0007669"/>
    <property type="project" value="UniProtKB-KW"/>
</dbReference>
<dbReference type="CDD" id="cd06170">
    <property type="entry name" value="LuxR_C_like"/>
    <property type="match status" value="1"/>
</dbReference>
<keyword evidence="2" id="KW-0805">Transcription regulation</keyword>
<evidence type="ECO:0000313" key="9">
    <source>
        <dbReference type="Proteomes" id="UP000228758"/>
    </source>
</evidence>
<dbReference type="PROSITE" id="PS50043">
    <property type="entry name" value="HTH_LUXR_2"/>
    <property type="match status" value="1"/>
</dbReference>
<protein>
    <submittedName>
        <fullName evidence="8">DNA-binding NarL/FixJ family response regulator</fullName>
    </submittedName>
</protein>
<feature type="domain" description="Response regulatory" evidence="7">
    <location>
        <begin position="8"/>
        <end position="124"/>
    </location>
</feature>
<dbReference type="OrthoDB" id="9808843at2"/>
<sequence length="209" mass="22174">MTAHDTVRVLVADDHPIVRGGIVALLASTPGFTVVGEAADGAEVVRLALAERPDVVLMDLRMPQLTGDQATARILAKAPDVKVVVLTTYESDDSILDAIEAGASGYLLKAAPPEEIVAGIRAVLRGEVALAPSVATALVARMRTPTPTLSPRELDVLRLVAQGLSNPQIARTLVVAEATVKTHLLHVFEKLEVSDRTRAVTKAMELRLL</sequence>
<evidence type="ECO:0000259" key="6">
    <source>
        <dbReference type="PROSITE" id="PS50043"/>
    </source>
</evidence>
<dbReference type="SMART" id="SM00421">
    <property type="entry name" value="HTH_LUXR"/>
    <property type="match status" value="1"/>
</dbReference>
<dbReference type="Pfam" id="PF00196">
    <property type="entry name" value="GerE"/>
    <property type="match status" value="1"/>
</dbReference>
<feature type="domain" description="HTH luxR-type" evidence="6">
    <location>
        <begin position="142"/>
        <end position="207"/>
    </location>
</feature>
<keyword evidence="9" id="KW-1185">Reference proteome</keyword>
<evidence type="ECO:0000259" key="7">
    <source>
        <dbReference type="PROSITE" id="PS50110"/>
    </source>
</evidence>
<dbReference type="Pfam" id="PF00072">
    <property type="entry name" value="Response_reg"/>
    <property type="match status" value="1"/>
</dbReference>
<dbReference type="InterPro" id="IPR011006">
    <property type="entry name" value="CheY-like_superfamily"/>
</dbReference>
<dbReference type="InterPro" id="IPR001789">
    <property type="entry name" value="Sig_transdc_resp-reg_receiver"/>
</dbReference>
<keyword evidence="3 8" id="KW-0238">DNA-binding</keyword>
<accession>A0A2M9CGF8</accession>
<dbReference type="InterPro" id="IPR039420">
    <property type="entry name" value="WalR-like"/>
</dbReference>
<dbReference type="GO" id="GO:0006355">
    <property type="term" value="P:regulation of DNA-templated transcription"/>
    <property type="evidence" value="ECO:0007669"/>
    <property type="project" value="InterPro"/>
</dbReference>
<keyword evidence="4" id="KW-0804">Transcription</keyword>
<keyword evidence="1 5" id="KW-0597">Phosphoprotein</keyword>
<dbReference type="InterPro" id="IPR058245">
    <property type="entry name" value="NreC/VraR/RcsB-like_REC"/>
</dbReference>
<dbReference type="EMBL" id="PGFF01000001">
    <property type="protein sequence ID" value="PJJ70969.1"/>
    <property type="molecule type" value="Genomic_DNA"/>
</dbReference>
<organism evidence="8 9">
    <name type="scientific">Diaminobutyricimonas aerilata</name>
    <dbReference type="NCBI Taxonomy" id="1162967"/>
    <lineage>
        <taxon>Bacteria</taxon>
        <taxon>Bacillati</taxon>
        <taxon>Actinomycetota</taxon>
        <taxon>Actinomycetes</taxon>
        <taxon>Micrococcales</taxon>
        <taxon>Microbacteriaceae</taxon>
        <taxon>Diaminobutyricimonas</taxon>
    </lineage>
</organism>
<dbReference type="InterPro" id="IPR000792">
    <property type="entry name" value="Tscrpt_reg_LuxR_C"/>
</dbReference>
<dbReference type="SUPFAM" id="SSF52172">
    <property type="entry name" value="CheY-like"/>
    <property type="match status" value="1"/>
</dbReference>